<dbReference type="EMBL" id="JAAAUQ010000038">
    <property type="protein sequence ID" value="KAF9156072.1"/>
    <property type="molecule type" value="Genomic_DNA"/>
</dbReference>
<sequence length="309" mass="33498">MDALTTKTKELTSESSQPQDSKKFSHKSTPKVRSSKTSKVHKDIKMTTAAHAQTDKKQKLKQKAKSKKDAAKANAAKKEADAAATKFKPKGSSSASAPASASVSDPTKKKKKTSTKGAASAKESEGSKAHKRTASEVEGSNEEDEDEAEGWLRYHRPTKTYVFSSSVHVFQYVDFWKELINEADRIINPLLLHITYVLSRRIQKGKGDGINTRPASKRKESVHNPAIWKMISGGSIASSDSSTTTTMITTDKDVKTMDETAIKATIIDSVTSATITSVVEVAPATDAPPSDVGLRVVEEVQDAVDQMLM</sequence>
<feature type="region of interest" description="Disordered" evidence="1">
    <location>
        <begin position="1"/>
        <end position="149"/>
    </location>
</feature>
<reference evidence="2" key="1">
    <citation type="journal article" date="2020" name="Fungal Divers.">
        <title>Resolving the Mortierellaceae phylogeny through synthesis of multi-gene phylogenetics and phylogenomics.</title>
        <authorList>
            <person name="Vandepol N."/>
            <person name="Liber J."/>
            <person name="Desiro A."/>
            <person name="Na H."/>
            <person name="Kennedy M."/>
            <person name="Barry K."/>
            <person name="Grigoriev I.V."/>
            <person name="Miller A.N."/>
            <person name="O'Donnell K."/>
            <person name="Stajich J.E."/>
            <person name="Bonito G."/>
        </authorList>
    </citation>
    <scope>NUCLEOTIDE SEQUENCE</scope>
    <source>
        <strain evidence="2">NRRL 6426</strain>
    </source>
</reference>
<keyword evidence="3" id="KW-1185">Reference proteome</keyword>
<evidence type="ECO:0000313" key="2">
    <source>
        <dbReference type="EMBL" id="KAF9156072.1"/>
    </source>
</evidence>
<feature type="compositionally biased region" description="Basic residues" evidence="1">
    <location>
        <begin position="24"/>
        <end position="39"/>
    </location>
</feature>
<evidence type="ECO:0000256" key="1">
    <source>
        <dbReference type="SAM" id="MobiDB-lite"/>
    </source>
</evidence>
<gene>
    <name evidence="2" type="ORF">BG015_007375</name>
</gene>
<comment type="caution">
    <text evidence="2">The sequence shown here is derived from an EMBL/GenBank/DDBJ whole genome shotgun (WGS) entry which is preliminary data.</text>
</comment>
<dbReference type="Proteomes" id="UP000748756">
    <property type="component" value="Unassembled WGS sequence"/>
</dbReference>
<feature type="compositionally biased region" description="Low complexity" evidence="1">
    <location>
        <begin position="82"/>
        <end position="104"/>
    </location>
</feature>
<feature type="compositionally biased region" description="Basic and acidic residues" evidence="1">
    <location>
        <begin position="67"/>
        <end position="81"/>
    </location>
</feature>
<protein>
    <submittedName>
        <fullName evidence="2">Uncharacterized protein</fullName>
    </submittedName>
</protein>
<dbReference type="OrthoDB" id="2449222at2759"/>
<proteinExistence type="predicted"/>
<accession>A0A9P5S8H4</accession>
<organism evidence="2 3">
    <name type="scientific">Linnemannia schmuckeri</name>
    <dbReference type="NCBI Taxonomy" id="64567"/>
    <lineage>
        <taxon>Eukaryota</taxon>
        <taxon>Fungi</taxon>
        <taxon>Fungi incertae sedis</taxon>
        <taxon>Mucoromycota</taxon>
        <taxon>Mortierellomycotina</taxon>
        <taxon>Mortierellomycetes</taxon>
        <taxon>Mortierellales</taxon>
        <taxon>Mortierellaceae</taxon>
        <taxon>Linnemannia</taxon>
    </lineage>
</organism>
<dbReference type="AlphaFoldDB" id="A0A9P5S8H4"/>
<evidence type="ECO:0000313" key="3">
    <source>
        <dbReference type="Proteomes" id="UP000748756"/>
    </source>
</evidence>
<name>A0A9P5S8H4_9FUNG</name>
<feature type="compositionally biased region" description="Acidic residues" evidence="1">
    <location>
        <begin position="139"/>
        <end position="149"/>
    </location>
</feature>